<feature type="transmembrane region" description="Helical" evidence="1">
    <location>
        <begin position="729"/>
        <end position="750"/>
    </location>
</feature>
<dbReference type="Proteomes" id="UP001302120">
    <property type="component" value="Unassembled WGS sequence"/>
</dbReference>
<evidence type="ECO:0000259" key="2">
    <source>
        <dbReference type="Pfam" id="PF13575"/>
    </source>
</evidence>
<dbReference type="InterPro" id="IPR012341">
    <property type="entry name" value="6hp_glycosidase-like_sf"/>
</dbReference>
<name>A0ABU5UHI4_9CYAN</name>
<evidence type="ECO:0000313" key="3">
    <source>
        <dbReference type="EMBL" id="MEA5581881.1"/>
    </source>
</evidence>
<dbReference type="SMART" id="SM01260">
    <property type="entry name" value="LANC_like"/>
    <property type="match status" value="1"/>
</dbReference>
<feature type="transmembrane region" description="Helical" evidence="1">
    <location>
        <begin position="780"/>
        <end position="804"/>
    </location>
</feature>
<dbReference type="RefSeq" id="WP_323196210.1">
    <property type="nucleotide sequence ID" value="NZ_JAYGHG010000015.1"/>
</dbReference>
<keyword evidence="4" id="KW-1185">Reference proteome</keyword>
<dbReference type="SUPFAM" id="SSF158745">
    <property type="entry name" value="LanC-like"/>
    <property type="match status" value="1"/>
</dbReference>
<dbReference type="Pfam" id="PF05147">
    <property type="entry name" value="LANC_like"/>
    <property type="match status" value="1"/>
</dbReference>
<comment type="caution">
    <text evidence="3">The sequence shown here is derived from an EMBL/GenBank/DDBJ whole genome shotgun (WGS) entry which is preliminary data.</text>
</comment>
<keyword evidence="1" id="KW-0812">Transmembrane</keyword>
<dbReference type="PANTHER" id="PTHR12736:SF7">
    <property type="entry name" value="LANC-LIKE PROTEIN 3"/>
    <property type="match status" value="1"/>
</dbReference>
<dbReference type="CDD" id="cd04792">
    <property type="entry name" value="LanM-like"/>
    <property type="match status" value="1"/>
</dbReference>
<dbReference type="InterPro" id="IPR007822">
    <property type="entry name" value="LANC-like"/>
</dbReference>
<gene>
    <name evidence="3" type="ORF">VB620_11085</name>
</gene>
<dbReference type="PIRSF" id="PIRSF037228">
    <property type="entry name" value="Lant_mod_RumM"/>
    <property type="match status" value="1"/>
</dbReference>
<reference evidence="3 4" key="1">
    <citation type="submission" date="2023-12" db="EMBL/GenBank/DDBJ databases">
        <title>Baltic Sea Cyanobacteria.</title>
        <authorList>
            <person name="Delbaje E."/>
            <person name="Fewer D.P."/>
            <person name="Shishido T.K."/>
        </authorList>
    </citation>
    <scope>NUCLEOTIDE SEQUENCE [LARGE SCALE GENOMIC DNA]</scope>
    <source>
        <strain evidence="3 4">UHCC-0300</strain>
    </source>
</reference>
<dbReference type="InterPro" id="IPR025410">
    <property type="entry name" value="Lant_dehyd"/>
</dbReference>
<dbReference type="EMBL" id="JAYGHG010000015">
    <property type="protein sequence ID" value="MEA5581881.1"/>
    <property type="molecule type" value="Genomic_DNA"/>
</dbReference>
<evidence type="ECO:0000256" key="1">
    <source>
        <dbReference type="SAM" id="Phobius"/>
    </source>
</evidence>
<dbReference type="InterPro" id="IPR017146">
    <property type="entry name" value="Lanti_2_LanM"/>
</dbReference>
<dbReference type="PRINTS" id="PR01950">
    <property type="entry name" value="LANCSUPER"/>
</dbReference>
<dbReference type="NCBIfam" id="TIGR03897">
    <property type="entry name" value="lanti_2_LanM"/>
    <property type="match status" value="1"/>
</dbReference>
<dbReference type="Pfam" id="PF13575">
    <property type="entry name" value="DUF4135"/>
    <property type="match status" value="1"/>
</dbReference>
<keyword evidence="1" id="KW-0472">Membrane</keyword>
<protein>
    <submittedName>
        <fullName evidence="3">Type 2 lanthipeptide synthetase LanM family protein</fullName>
    </submittedName>
</protein>
<organism evidence="3 4">
    <name type="scientific">Nodularia harveyana UHCC-0300</name>
    <dbReference type="NCBI Taxonomy" id="2974287"/>
    <lineage>
        <taxon>Bacteria</taxon>
        <taxon>Bacillati</taxon>
        <taxon>Cyanobacteriota</taxon>
        <taxon>Cyanophyceae</taxon>
        <taxon>Nostocales</taxon>
        <taxon>Nodulariaceae</taxon>
        <taxon>Nodularia</taxon>
    </lineage>
</organism>
<proteinExistence type="predicted"/>
<keyword evidence="1" id="KW-1133">Transmembrane helix</keyword>
<dbReference type="PRINTS" id="PR01955">
    <property type="entry name" value="LANCFRANKIA"/>
</dbReference>
<dbReference type="PANTHER" id="PTHR12736">
    <property type="entry name" value="LANC-LIKE PROTEIN"/>
    <property type="match status" value="1"/>
</dbReference>
<dbReference type="Gene3D" id="1.50.10.10">
    <property type="match status" value="1"/>
</dbReference>
<sequence>MSNIHTIQTLESEEISVNSDNTINQPITLSSDWYQAINLSERITSLTLIPQDLSSRKINAELAERRVQRWKSLPPFSTDSYFMQRLAINGITEAEFIDLLGESMEVVRDRHPIMPKWLTDINLAFSRHLTPQNPENRSFLNAIAPLILQGCDRLRAGIASIIETQSHLPFVPNTITEVLWENLPEKLLGMLTPTMVLELNVARLQGHLQGETSAARFHSFLEHLSQPNNTLNLLQEYPVLARQLATAIEQWVTISLEFLQHLCSDWETIQNTFSPENDPGLLVGLDMSVGDRHKGGRSVAIVQFSSGLQLIYKPKSLAVDIHFQELLIWLNQRSNLPPFRTLKVVDQNTYGWVEFAEVQNCSDSVEVALFYERIGGYLALLYVLEARDFHFENLIASGEHPILIDLEALFHPRIDESQHNQVNQYADSIMYDSVLRVGLLPNRVWSNPESGGIDVSGLGTVGKQLTPDRLPYWEGEGTDEMQLKRRQMEMVWEQHRPTLNGAEINAFDYTESVITGFTKIYQVLLQHRDQLLAEDSPLSRFANDEVRVILRPTRTYGLLLMESFHPDLLRNALDRDCYFDRLWMDVKNQPELAKIIAAEQEDLHNGDIPIFVTRPNSLDLWSSNNVCIPNFLSEASEMVVRRSLEQLNETDLKQQLWYIRASLSTLATDVERVEPTNYFSTKPQTAVNREQLLAAARVIGDRLEELALQDKGNVTWIGLTPTLTSQLSLIPLGLDLYGGVAGVALFLAYLGDVTKEERYTQLAESAVKTLQKQTKLGKSFLKLVGGFSGWGGVIYTLTHLGVLWSQPELLTEAESLLEILPSAIAQDEQLDIIGGSAGCILSLVNLYRSHPCESIIQIARQCGERLLTQAQSMEQGIGWVVRHAGTKPLAGFSHGAAGIALALLELAAFTGDTRFRTAALDAIAYERTLFDIPEGNWLDQRDVEIPGQAVNNHAFMTAWCHGAPGIGLARLRGLPHLDNDKIRAEINTALKTTLAQGFGSNHSLCHGDLGNLELLLQASLTLNDPQWKTEVDRLAAVILASIDQQGWLCGVPLGVETPGLMTGLAGIGYGLLRLAAPQDVPSVLGLEPPHQNSQV</sequence>
<accession>A0ABU5UHI4</accession>
<evidence type="ECO:0000313" key="4">
    <source>
        <dbReference type="Proteomes" id="UP001302120"/>
    </source>
</evidence>
<feature type="domain" description="Lantibiotic biosynthesis protein dehydration" evidence="2">
    <location>
        <begin position="237"/>
        <end position="613"/>
    </location>
</feature>